<sequence length="141" mass="15044">MHWASATPRPRPTSWRPSSTASSPARRPPRPPPATTRPSRQSLPEPAPSHDAPAAPAPDICRDAAALIARKMQKAPANPDQSVAFAPIRPKEGEDNNSHLVESARNFKGLPCSTPNCSNRWKPSAGTWTRTSPGSPSTPAC</sequence>
<feature type="compositionally biased region" description="Low complexity" evidence="1">
    <location>
        <begin position="49"/>
        <end position="60"/>
    </location>
</feature>
<dbReference type="Proteomes" id="UP000256297">
    <property type="component" value="Chromosome CBM2589_b"/>
</dbReference>
<protein>
    <submittedName>
        <fullName evidence="2">Uncharacterized protein</fullName>
    </submittedName>
</protein>
<organism evidence="2">
    <name type="scientific">Cupriavidus taiwanensis</name>
    <dbReference type="NCBI Taxonomy" id="164546"/>
    <lineage>
        <taxon>Bacteria</taxon>
        <taxon>Pseudomonadati</taxon>
        <taxon>Pseudomonadota</taxon>
        <taxon>Betaproteobacteria</taxon>
        <taxon>Burkholderiales</taxon>
        <taxon>Burkholderiaceae</taxon>
        <taxon>Cupriavidus</taxon>
    </lineage>
</organism>
<dbReference type="EMBL" id="OFSP01000001">
    <property type="protein sequence ID" value="SOY39864.1"/>
    <property type="molecule type" value="Genomic_DNA"/>
</dbReference>
<accession>A0A375B8B2</accession>
<name>A0A375B8B2_9BURK</name>
<evidence type="ECO:0000256" key="1">
    <source>
        <dbReference type="SAM" id="MobiDB-lite"/>
    </source>
</evidence>
<feature type="compositionally biased region" description="Polar residues" evidence="1">
    <location>
        <begin position="113"/>
        <end position="141"/>
    </location>
</feature>
<feature type="compositionally biased region" description="Low complexity" evidence="1">
    <location>
        <begin position="1"/>
        <end position="25"/>
    </location>
</feature>
<gene>
    <name evidence="2" type="ORF">CBM2589_B10145</name>
</gene>
<evidence type="ECO:0000313" key="2">
    <source>
        <dbReference type="EMBL" id="SOY39864.1"/>
    </source>
</evidence>
<comment type="caution">
    <text evidence="2">The sequence shown here is derived from an EMBL/GenBank/DDBJ whole genome shotgun (WGS) entry which is preliminary data.</text>
</comment>
<dbReference type="AlphaFoldDB" id="A0A375B8B2"/>
<proteinExistence type="predicted"/>
<reference evidence="2" key="1">
    <citation type="submission" date="2018-01" db="EMBL/GenBank/DDBJ databases">
        <authorList>
            <person name="Clerissi C."/>
        </authorList>
    </citation>
    <scope>NUCLEOTIDE SEQUENCE</scope>
    <source>
        <strain evidence="2">Cupriavidus taiwanensis STM 3521</strain>
    </source>
</reference>
<feature type="region of interest" description="Disordered" evidence="1">
    <location>
        <begin position="107"/>
        <end position="141"/>
    </location>
</feature>
<feature type="region of interest" description="Disordered" evidence="1">
    <location>
        <begin position="1"/>
        <end position="60"/>
    </location>
</feature>